<comment type="caution">
    <text evidence="1">The sequence shown here is derived from an EMBL/GenBank/DDBJ whole genome shotgun (WGS) entry which is preliminary data.</text>
</comment>
<gene>
    <name evidence="1" type="ORF">ACFL6M_04450</name>
</gene>
<accession>A0ABV6YKG2</accession>
<dbReference type="InterPro" id="IPR010260">
    <property type="entry name" value="AlpA"/>
</dbReference>
<evidence type="ECO:0000313" key="2">
    <source>
        <dbReference type="Proteomes" id="UP001593833"/>
    </source>
</evidence>
<dbReference type="Pfam" id="PF05930">
    <property type="entry name" value="Phage_AlpA"/>
    <property type="match status" value="1"/>
</dbReference>
<dbReference type="InterPro" id="IPR009061">
    <property type="entry name" value="DNA-bd_dom_put_sf"/>
</dbReference>
<organism evidence="1 2">
    <name type="scientific">Eiseniibacteriota bacterium</name>
    <dbReference type="NCBI Taxonomy" id="2212470"/>
    <lineage>
        <taxon>Bacteria</taxon>
        <taxon>Candidatus Eiseniibacteriota</taxon>
    </lineage>
</organism>
<protein>
    <submittedName>
        <fullName evidence="1">Helix-turn-helix transcriptional regulator</fullName>
    </submittedName>
</protein>
<proteinExistence type="predicted"/>
<dbReference type="Proteomes" id="UP001593833">
    <property type="component" value="Unassembled WGS sequence"/>
</dbReference>
<dbReference type="InterPro" id="IPR052931">
    <property type="entry name" value="Prophage_regulatory_activator"/>
</dbReference>
<dbReference type="Gene3D" id="1.10.238.160">
    <property type="match status" value="1"/>
</dbReference>
<dbReference type="PANTHER" id="PTHR36154:SF1">
    <property type="entry name" value="DNA-BINDING TRANSCRIPTIONAL ACTIVATOR ALPA"/>
    <property type="match status" value="1"/>
</dbReference>
<dbReference type="PANTHER" id="PTHR36154">
    <property type="entry name" value="DNA-BINDING TRANSCRIPTIONAL ACTIVATOR ALPA"/>
    <property type="match status" value="1"/>
</dbReference>
<dbReference type="EMBL" id="JBHPKH010000042">
    <property type="protein sequence ID" value="MFC1572831.1"/>
    <property type="molecule type" value="Genomic_DNA"/>
</dbReference>
<keyword evidence="2" id="KW-1185">Reference proteome</keyword>
<sequence>MSRILRRAQVCDITGLSYSSIYRLERSGRFPQRVKLTDRLVGWHEEEILQWKHERSRASRP</sequence>
<dbReference type="SUPFAM" id="SSF46955">
    <property type="entry name" value="Putative DNA-binding domain"/>
    <property type="match status" value="1"/>
</dbReference>
<evidence type="ECO:0000313" key="1">
    <source>
        <dbReference type="EMBL" id="MFC1572831.1"/>
    </source>
</evidence>
<reference evidence="1 2" key="1">
    <citation type="submission" date="2024-09" db="EMBL/GenBank/DDBJ databases">
        <authorList>
            <person name="D'Angelo T."/>
        </authorList>
    </citation>
    <scope>NUCLEOTIDE SEQUENCE [LARGE SCALE GENOMIC DNA]</scope>
    <source>
        <strain evidence="1">SAG AM-320-E07</strain>
    </source>
</reference>
<name>A0ABV6YKG2_UNCEI</name>